<dbReference type="PANTHER" id="PTHR37318">
    <property type="entry name" value="BSL7504 PROTEIN"/>
    <property type="match status" value="1"/>
</dbReference>
<sequence>MSEPETNDGISSPIMGIDRLIHEPARFSIMANLYVVEEADFLFLSRRIGLTKGNLSAHMRKLEEGGYIEVRKGFMGRRPHT</sequence>
<dbReference type="InterPro" id="IPR011991">
    <property type="entry name" value="ArsR-like_HTH"/>
</dbReference>
<gene>
    <name evidence="2" type="ORF">S01H1_69974</name>
</gene>
<comment type="caution">
    <text evidence="2">The sequence shown here is derived from an EMBL/GenBank/DDBJ whole genome shotgun (WGS) entry which is preliminary data.</text>
</comment>
<dbReference type="CDD" id="cd00090">
    <property type="entry name" value="HTH_ARSR"/>
    <property type="match status" value="1"/>
</dbReference>
<evidence type="ECO:0000313" key="2">
    <source>
        <dbReference type="EMBL" id="GAG29894.1"/>
    </source>
</evidence>
<dbReference type="EMBL" id="BARS01046484">
    <property type="protein sequence ID" value="GAG29894.1"/>
    <property type="molecule type" value="Genomic_DNA"/>
</dbReference>
<accession>X0WG08</accession>
<dbReference type="InterPro" id="IPR036390">
    <property type="entry name" value="WH_DNA-bd_sf"/>
</dbReference>
<protein>
    <recommendedName>
        <fullName evidence="1">Winged helix DNA-binding domain-containing protein</fullName>
    </recommendedName>
</protein>
<organism evidence="2">
    <name type="scientific">marine sediment metagenome</name>
    <dbReference type="NCBI Taxonomy" id="412755"/>
    <lineage>
        <taxon>unclassified sequences</taxon>
        <taxon>metagenomes</taxon>
        <taxon>ecological metagenomes</taxon>
    </lineage>
</organism>
<dbReference type="Pfam" id="PF13601">
    <property type="entry name" value="HTH_34"/>
    <property type="match status" value="1"/>
</dbReference>
<feature type="domain" description="Winged helix DNA-binding" evidence="1">
    <location>
        <begin position="26"/>
        <end position="81"/>
    </location>
</feature>
<name>X0WG08_9ZZZZ</name>
<dbReference type="PANTHER" id="PTHR37318:SF1">
    <property type="entry name" value="BSL7504 PROTEIN"/>
    <property type="match status" value="1"/>
</dbReference>
<dbReference type="AlphaFoldDB" id="X0WG08"/>
<reference evidence="2" key="1">
    <citation type="journal article" date="2014" name="Front. Microbiol.">
        <title>High frequency of phylogenetically diverse reductive dehalogenase-homologous genes in deep subseafloor sedimentary metagenomes.</title>
        <authorList>
            <person name="Kawai M."/>
            <person name="Futagami T."/>
            <person name="Toyoda A."/>
            <person name="Takaki Y."/>
            <person name="Nishi S."/>
            <person name="Hori S."/>
            <person name="Arai W."/>
            <person name="Tsubouchi T."/>
            <person name="Morono Y."/>
            <person name="Uchiyama I."/>
            <person name="Ito T."/>
            <person name="Fujiyama A."/>
            <person name="Inagaki F."/>
            <person name="Takami H."/>
        </authorList>
    </citation>
    <scope>NUCLEOTIDE SEQUENCE</scope>
    <source>
        <strain evidence="2">Expedition CK06-06</strain>
    </source>
</reference>
<proteinExistence type="predicted"/>
<dbReference type="SUPFAM" id="SSF46785">
    <property type="entry name" value="Winged helix' DNA-binding domain"/>
    <property type="match status" value="1"/>
</dbReference>
<feature type="non-terminal residue" evidence="2">
    <location>
        <position position="81"/>
    </location>
</feature>
<dbReference type="Gene3D" id="1.10.10.10">
    <property type="entry name" value="Winged helix-like DNA-binding domain superfamily/Winged helix DNA-binding domain"/>
    <property type="match status" value="1"/>
</dbReference>
<evidence type="ECO:0000259" key="1">
    <source>
        <dbReference type="Pfam" id="PF13601"/>
    </source>
</evidence>
<dbReference type="InterPro" id="IPR036388">
    <property type="entry name" value="WH-like_DNA-bd_sf"/>
</dbReference>
<dbReference type="InterPro" id="IPR027395">
    <property type="entry name" value="WH_DNA-bd_dom"/>
</dbReference>